<organism evidence="1 2">
    <name type="scientific">Fontibacter flavus</name>
    <dbReference type="NCBI Taxonomy" id="654838"/>
    <lineage>
        <taxon>Bacteria</taxon>
        <taxon>Pseudomonadati</taxon>
        <taxon>Bacteroidota</taxon>
        <taxon>Cytophagia</taxon>
        <taxon>Cytophagales</taxon>
        <taxon>Cyclobacteriaceae</taxon>
        <taxon>Fontibacter</taxon>
    </lineage>
</organism>
<protein>
    <submittedName>
        <fullName evidence="1">Uncharacterized protein</fullName>
    </submittedName>
</protein>
<gene>
    <name evidence="1" type="ORF">ACFFIP_12500</name>
</gene>
<dbReference type="RefSeq" id="WP_382387989.1">
    <property type="nucleotide sequence ID" value="NZ_JBHLWI010000035.1"/>
</dbReference>
<evidence type="ECO:0000313" key="1">
    <source>
        <dbReference type="EMBL" id="MFC0263503.1"/>
    </source>
</evidence>
<sequence length="248" mass="27588">MAKQTSIITLNGKVGALSFYKTKDGYFAREKGGVSRSRIMSDPRFARTRENIREFTENTRTTKLFLDTIRPATLKIADPKIYQRMVTLMMRILKSDPVNSRGDRKVSEGDWNMLQGFELNGRAGLSSTLRAEYAQVNTATEWGVSIPSFLPADFLIVPEGSTHFRIFIAGVSVNIATGERSLEMSSTEELPVNSASGQIDLSIQKDVLGEQHKAYFMGVEFAQLVNGQHYNINNGIHNAAAIIMTENT</sequence>
<dbReference type="Proteomes" id="UP001589797">
    <property type="component" value="Unassembled WGS sequence"/>
</dbReference>
<reference evidence="1 2" key="1">
    <citation type="submission" date="2024-09" db="EMBL/GenBank/DDBJ databases">
        <authorList>
            <person name="Sun Q."/>
            <person name="Mori K."/>
        </authorList>
    </citation>
    <scope>NUCLEOTIDE SEQUENCE [LARGE SCALE GENOMIC DNA]</scope>
    <source>
        <strain evidence="1 2">CCM 7650</strain>
    </source>
</reference>
<evidence type="ECO:0000313" key="2">
    <source>
        <dbReference type="Proteomes" id="UP001589797"/>
    </source>
</evidence>
<keyword evidence="2" id="KW-1185">Reference proteome</keyword>
<accession>A0ABV6FUI3</accession>
<dbReference type="EMBL" id="JBHLWI010000035">
    <property type="protein sequence ID" value="MFC0263503.1"/>
    <property type="molecule type" value="Genomic_DNA"/>
</dbReference>
<name>A0ABV6FUI3_9BACT</name>
<comment type="caution">
    <text evidence="1">The sequence shown here is derived from an EMBL/GenBank/DDBJ whole genome shotgun (WGS) entry which is preliminary data.</text>
</comment>
<proteinExistence type="predicted"/>